<dbReference type="Proteomes" id="UP000019478">
    <property type="component" value="Unassembled WGS sequence"/>
</dbReference>
<dbReference type="eggNOG" id="KOG2793">
    <property type="taxonomic scope" value="Eukaryota"/>
</dbReference>
<organism evidence="1 2">
    <name type="scientific">Capronia epimyces CBS 606.96</name>
    <dbReference type="NCBI Taxonomy" id="1182542"/>
    <lineage>
        <taxon>Eukaryota</taxon>
        <taxon>Fungi</taxon>
        <taxon>Dikarya</taxon>
        <taxon>Ascomycota</taxon>
        <taxon>Pezizomycotina</taxon>
        <taxon>Eurotiomycetes</taxon>
        <taxon>Chaetothyriomycetidae</taxon>
        <taxon>Chaetothyriales</taxon>
        <taxon>Herpotrichiellaceae</taxon>
        <taxon>Capronia</taxon>
    </lineage>
</organism>
<dbReference type="AlphaFoldDB" id="W9XWL6"/>
<dbReference type="HOGENOM" id="CLU_036731_1_0_1"/>
<dbReference type="PANTHER" id="PTHR14614">
    <property type="entry name" value="HEPATOCELLULAR CARCINOMA-ASSOCIATED ANTIGEN"/>
    <property type="match status" value="1"/>
</dbReference>
<accession>W9XWL6</accession>
<gene>
    <name evidence="1" type="ORF">A1O3_07652</name>
</gene>
<dbReference type="RefSeq" id="XP_007735949.1">
    <property type="nucleotide sequence ID" value="XM_007737759.1"/>
</dbReference>
<evidence type="ECO:0000313" key="1">
    <source>
        <dbReference type="EMBL" id="EXJ81361.1"/>
    </source>
</evidence>
<sequence>MVHYIRFLRTPQTHVGKKTKTVDIAAVVALTTDLGDAYYAQDIDLVVEIVEANRPHAVLHSHTLPWQASSRALKFTVHCPSTYTSRSARLHVTTKATQNAFSLFTVPNILDVWSPVFVLSDKQRTEPVVERDLLLPNKSHIRMWEETGDSIARHVWDAGLGFLMYFAQALSPSSATGMSRLTSLMRSSKARRLKVLELGAGCGIVGVAFAQLVKCDMLLTDLEDAQEILASNLRCASPMAGSTLRCEVLDWSTGVEDSCNAKYDLVLVSDCIYNPDSSLHLVETLRQLATRTPGLLILVGFKRRHQADTIFFERMQQTNFAIVEQVNIPLPHTLTDHDADVPTGEFYTYCLQPTLARPG</sequence>
<reference evidence="1 2" key="1">
    <citation type="submission" date="2013-03" db="EMBL/GenBank/DDBJ databases">
        <title>The Genome Sequence of Capronia epimyces CBS 606.96.</title>
        <authorList>
            <consortium name="The Broad Institute Genomics Platform"/>
            <person name="Cuomo C."/>
            <person name="de Hoog S."/>
            <person name="Gorbushina A."/>
            <person name="Walker B."/>
            <person name="Young S.K."/>
            <person name="Zeng Q."/>
            <person name="Gargeya S."/>
            <person name="Fitzgerald M."/>
            <person name="Haas B."/>
            <person name="Abouelleil A."/>
            <person name="Allen A.W."/>
            <person name="Alvarado L."/>
            <person name="Arachchi H.M."/>
            <person name="Berlin A.M."/>
            <person name="Chapman S.B."/>
            <person name="Gainer-Dewar J."/>
            <person name="Goldberg J."/>
            <person name="Griggs A."/>
            <person name="Gujja S."/>
            <person name="Hansen M."/>
            <person name="Howarth C."/>
            <person name="Imamovic A."/>
            <person name="Ireland A."/>
            <person name="Larimer J."/>
            <person name="McCowan C."/>
            <person name="Murphy C."/>
            <person name="Pearson M."/>
            <person name="Poon T.W."/>
            <person name="Priest M."/>
            <person name="Roberts A."/>
            <person name="Saif S."/>
            <person name="Shea T."/>
            <person name="Sisk P."/>
            <person name="Sykes S."/>
            <person name="Wortman J."/>
            <person name="Nusbaum C."/>
            <person name="Birren B."/>
        </authorList>
    </citation>
    <scope>NUCLEOTIDE SEQUENCE [LARGE SCALE GENOMIC DNA]</scope>
    <source>
        <strain evidence="1 2">CBS 606.96</strain>
    </source>
</reference>
<proteinExistence type="predicted"/>
<keyword evidence="2" id="KW-1185">Reference proteome</keyword>
<dbReference type="PANTHER" id="PTHR14614:SF132">
    <property type="entry name" value="PROTEIN-LYSINE METHYLTRANSFERASE C42C1.13"/>
    <property type="match status" value="1"/>
</dbReference>
<dbReference type="InterPro" id="IPR019410">
    <property type="entry name" value="Methyltransf_16"/>
</dbReference>
<dbReference type="Pfam" id="PF10294">
    <property type="entry name" value="Methyltransf_16"/>
    <property type="match status" value="1"/>
</dbReference>
<dbReference type="STRING" id="1182542.W9XWL6"/>
<dbReference type="InterPro" id="IPR029063">
    <property type="entry name" value="SAM-dependent_MTases_sf"/>
</dbReference>
<evidence type="ECO:0000313" key="2">
    <source>
        <dbReference type="Proteomes" id="UP000019478"/>
    </source>
</evidence>
<dbReference type="GeneID" id="19171749"/>
<dbReference type="CDD" id="cd02440">
    <property type="entry name" value="AdoMet_MTases"/>
    <property type="match status" value="1"/>
</dbReference>
<protein>
    <submittedName>
        <fullName evidence="1">Uncharacterized protein</fullName>
    </submittedName>
</protein>
<dbReference type="EMBL" id="AMGY01000006">
    <property type="protein sequence ID" value="EXJ81361.1"/>
    <property type="molecule type" value="Genomic_DNA"/>
</dbReference>
<dbReference type="Gene3D" id="3.40.50.150">
    <property type="entry name" value="Vaccinia Virus protein VP39"/>
    <property type="match status" value="1"/>
</dbReference>
<dbReference type="GO" id="GO:0008757">
    <property type="term" value="F:S-adenosylmethionine-dependent methyltransferase activity"/>
    <property type="evidence" value="ECO:0007669"/>
    <property type="project" value="UniProtKB-ARBA"/>
</dbReference>
<dbReference type="GO" id="GO:0005829">
    <property type="term" value="C:cytosol"/>
    <property type="evidence" value="ECO:0007669"/>
    <property type="project" value="TreeGrafter"/>
</dbReference>
<dbReference type="SUPFAM" id="SSF53335">
    <property type="entry name" value="S-adenosyl-L-methionine-dependent methyltransferases"/>
    <property type="match status" value="1"/>
</dbReference>
<name>W9XWL6_9EURO</name>
<comment type="caution">
    <text evidence="1">The sequence shown here is derived from an EMBL/GenBank/DDBJ whole genome shotgun (WGS) entry which is preliminary data.</text>
</comment>
<dbReference type="OrthoDB" id="413520at2759"/>